<gene>
    <name evidence="1" type="ORF">SAMN05878391_1926</name>
</gene>
<proteinExistence type="predicted"/>
<dbReference type="Proteomes" id="UP000219412">
    <property type="component" value="Unassembled WGS sequence"/>
</dbReference>
<sequence length="33" mass="3996">MLLLFVLCVKLDIIHCLLYERWNYYHGKISLGK</sequence>
<protein>
    <submittedName>
        <fullName evidence="1">Uncharacterized protein</fullName>
    </submittedName>
</protein>
<dbReference type="AlphaFoldDB" id="A0A285UMY0"/>
<organism evidence="1 2">
    <name type="scientific">Salinicoccus kekensis</name>
    <dbReference type="NCBI Taxonomy" id="714307"/>
    <lineage>
        <taxon>Bacteria</taxon>
        <taxon>Bacillati</taxon>
        <taxon>Bacillota</taxon>
        <taxon>Bacilli</taxon>
        <taxon>Bacillales</taxon>
        <taxon>Staphylococcaceae</taxon>
        <taxon>Salinicoccus</taxon>
    </lineage>
</organism>
<reference evidence="2" key="1">
    <citation type="submission" date="2017-08" db="EMBL/GenBank/DDBJ databases">
        <authorList>
            <person name="Varghese N."/>
            <person name="Submissions S."/>
        </authorList>
    </citation>
    <scope>NUCLEOTIDE SEQUENCE [LARGE SCALE GENOMIC DNA]</scope>
    <source>
        <strain evidence="2">DSM 23173</strain>
    </source>
</reference>
<accession>A0A285UMY0</accession>
<dbReference type="EMBL" id="OBQF01000004">
    <property type="protein sequence ID" value="SOC43172.1"/>
    <property type="molecule type" value="Genomic_DNA"/>
</dbReference>
<evidence type="ECO:0000313" key="2">
    <source>
        <dbReference type="Proteomes" id="UP000219412"/>
    </source>
</evidence>
<name>A0A285UMY0_9STAP</name>
<keyword evidence="2" id="KW-1185">Reference proteome</keyword>
<evidence type="ECO:0000313" key="1">
    <source>
        <dbReference type="EMBL" id="SOC43172.1"/>
    </source>
</evidence>